<reference evidence="2 3" key="1">
    <citation type="journal article" date="2012" name="Nat. Biotechnol.">
        <title>Draft genome sequence of pigeonpea (Cajanus cajan), an orphan legume crop of resource-poor farmers.</title>
        <authorList>
            <person name="Varshney R.K."/>
            <person name="Chen W."/>
            <person name="Li Y."/>
            <person name="Bharti A.K."/>
            <person name="Saxena R.K."/>
            <person name="Schlueter J.A."/>
            <person name="Donoghue M.T."/>
            <person name="Azam S."/>
            <person name="Fan G."/>
            <person name="Whaley A.M."/>
            <person name="Farmer A.D."/>
            <person name="Sheridan J."/>
            <person name="Iwata A."/>
            <person name="Tuteja R."/>
            <person name="Penmetsa R.V."/>
            <person name="Wu W."/>
            <person name="Upadhyaya H.D."/>
            <person name="Yang S.P."/>
            <person name="Shah T."/>
            <person name="Saxena K.B."/>
            <person name="Michael T."/>
            <person name="McCombie W.R."/>
            <person name="Yang B."/>
            <person name="Zhang G."/>
            <person name="Yang H."/>
            <person name="Wang J."/>
            <person name="Spillane C."/>
            <person name="Cook D.R."/>
            <person name="May G.D."/>
            <person name="Xu X."/>
            <person name="Jackson S.A."/>
        </authorList>
    </citation>
    <scope>NUCLEOTIDE SEQUENCE [LARGE SCALE GENOMIC DNA]</scope>
    <source>
        <strain evidence="3">cv. Asha</strain>
    </source>
</reference>
<evidence type="ECO:0000259" key="1">
    <source>
        <dbReference type="Pfam" id="PF07727"/>
    </source>
</evidence>
<accession>A0A151TBR9</accession>
<dbReference type="InterPro" id="IPR013103">
    <property type="entry name" value="RVT_2"/>
</dbReference>
<dbReference type="EMBL" id="CM003609">
    <property type="protein sequence ID" value="KYP64500.1"/>
    <property type="molecule type" value="Genomic_DNA"/>
</dbReference>
<protein>
    <submittedName>
        <fullName evidence="2">Retrovirus-related Pol polyprotein from transposon TNT 1-94</fullName>
    </submittedName>
</protein>
<gene>
    <name evidence="2" type="ORF">KK1_019100</name>
</gene>
<dbReference type="Gramene" id="C.cajan_18557.t">
    <property type="protein sequence ID" value="C.cajan_18557.t"/>
    <property type="gene ID" value="C.cajan_18557"/>
</dbReference>
<feature type="domain" description="Reverse transcriptase Ty1/copia-type" evidence="1">
    <location>
        <begin position="228"/>
        <end position="299"/>
    </location>
</feature>
<name>A0A151TBR9_CAJCA</name>
<proteinExistence type="predicted"/>
<evidence type="ECO:0000313" key="3">
    <source>
        <dbReference type="Proteomes" id="UP000075243"/>
    </source>
</evidence>
<organism evidence="2 3">
    <name type="scientific">Cajanus cajan</name>
    <name type="common">Pigeon pea</name>
    <name type="synonym">Cajanus indicus</name>
    <dbReference type="NCBI Taxonomy" id="3821"/>
    <lineage>
        <taxon>Eukaryota</taxon>
        <taxon>Viridiplantae</taxon>
        <taxon>Streptophyta</taxon>
        <taxon>Embryophyta</taxon>
        <taxon>Tracheophyta</taxon>
        <taxon>Spermatophyta</taxon>
        <taxon>Magnoliopsida</taxon>
        <taxon>eudicotyledons</taxon>
        <taxon>Gunneridae</taxon>
        <taxon>Pentapetalae</taxon>
        <taxon>rosids</taxon>
        <taxon>fabids</taxon>
        <taxon>Fabales</taxon>
        <taxon>Fabaceae</taxon>
        <taxon>Papilionoideae</taxon>
        <taxon>50 kb inversion clade</taxon>
        <taxon>NPAAA clade</taxon>
        <taxon>indigoferoid/millettioid clade</taxon>
        <taxon>Phaseoleae</taxon>
        <taxon>Cajanus</taxon>
    </lineage>
</organism>
<sequence>MCLGHFNEHGMVELHKKNEAIRDIASLDCKVAKEVCNPIDFDNLRIFGCPAFVHMFNNERSKLDHVDTQFCKHRLPEGNNVKVSIVKTKAKTRISTSLSQEKQMAWSIYSKTEDQVYSLSPLLPDRVRNQHSTALKGKDTRKYTYLREIAQKHQHQRDEEKTRMKCLRLYFPLKKKYITIPKENLQDNSISGFRLAIKCQGKDRWMGSMMEEMESLHKNQNGVDLHGIATNHFCHINELKTMLSKEFDIKDLGLAKKILRMDIHMERSSKRLWLSQQSYVEKVLDKFGMSNTNLSNTPLTYHFKLTKHIDVRFHKSRKLMTFGQILLKKVHTFENATNMLINPVTTNKFKHCLDLLNISHC</sequence>
<dbReference type="AlphaFoldDB" id="A0A151TBR9"/>
<dbReference type="Proteomes" id="UP000075243">
    <property type="component" value="Chromosome 7"/>
</dbReference>
<keyword evidence="3" id="KW-1185">Reference proteome</keyword>
<dbReference type="Pfam" id="PF07727">
    <property type="entry name" value="RVT_2"/>
    <property type="match status" value="1"/>
</dbReference>
<evidence type="ECO:0000313" key="2">
    <source>
        <dbReference type="EMBL" id="KYP64500.1"/>
    </source>
</evidence>